<dbReference type="AlphaFoldDB" id="E9G9M9"/>
<dbReference type="KEGG" id="dpx:DAPPUDRAFT_315405"/>
<gene>
    <name evidence="2" type="ORF">DAPPUDRAFT_315405</name>
</gene>
<feature type="region of interest" description="Disordered" evidence="1">
    <location>
        <begin position="104"/>
        <end position="136"/>
    </location>
</feature>
<sequence length="241" mass="26757">MPNSVQAAKQLLKDAAASAALPEEKFVKWELGKRWDCMNAIEKLQQKLSKMAVHSVLIMVAENPLKTPTRKICTTGDFVELCHNSPKGKAFAVECLNFTPKWSSDPNYQNRRKRSHSSSMASTSLAGSNPSSNTTLTTSNVQLQMEPQTTGAGSSPSSNTTLATLNVQLQMEPKTSRAGSNPSCSTTLTMSNLQLQLETHSYARNESNFQKWSYSWLQNNVKFAVMSSHDNQHACCWSKWY</sequence>
<organism evidence="2 3">
    <name type="scientific">Daphnia pulex</name>
    <name type="common">Water flea</name>
    <dbReference type="NCBI Taxonomy" id="6669"/>
    <lineage>
        <taxon>Eukaryota</taxon>
        <taxon>Metazoa</taxon>
        <taxon>Ecdysozoa</taxon>
        <taxon>Arthropoda</taxon>
        <taxon>Crustacea</taxon>
        <taxon>Branchiopoda</taxon>
        <taxon>Diplostraca</taxon>
        <taxon>Cladocera</taxon>
        <taxon>Anomopoda</taxon>
        <taxon>Daphniidae</taxon>
        <taxon>Daphnia</taxon>
    </lineage>
</organism>
<dbReference type="EMBL" id="GL732536">
    <property type="protein sequence ID" value="EFX83590.1"/>
    <property type="molecule type" value="Genomic_DNA"/>
</dbReference>
<dbReference type="Proteomes" id="UP000000305">
    <property type="component" value="Unassembled WGS sequence"/>
</dbReference>
<evidence type="ECO:0000313" key="2">
    <source>
        <dbReference type="EMBL" id="EFX83590.1"/>
    </source>
</evidence>
<evidence type="ECO:0000256" key="1">
    <source>
        <dbReference type="SAM" id="MobiDB-lite"/>
    </source>
</evidence>
<dbReference type="HOGENOM" id="CLU_1152748_0_0_1"/>
<keyword evidence="3" id="KW-1185">Reference proteome</keyword>
<name>E9G9M9_DAPPU</name>
<evidence type="ECO:0000313" key="3">
    <source>
        <dbReference type="Proteomes" id="UP000000305"/>
    </source>
</evidence>
<accession>E9G9M9</accession>
<proteinExistence type="predicted"/>
<reference evidence="2 3" key="1">
    <citation type="journal article" date="2011" name="Science">
        <title>The ecoresponsive genome of Daphnia pulex.</title>
        <authorList>
            <person name="Colbourne J.K."/>
            <person name="Pfrender M.E."/>
            <person name="Gilbert D."/>
            <person name="Thomas W.K."/>
            <person name="Tucker A."/>
            <person name="Oakley T.H."/>
            <person name="Tokishita S."/>
            <person name="Aerts A."/>
            <person name="Arnold G.J."/>
            <person name="Basu M.K."/>
            <person name="Bauer D.J."/>
            <person name="Caceres C.E."/>
            <person name="Carmel L."/>
            <person name="Casola C."/>
            <person name="Choi J.H."/>
            <person name="Detter J.C."/>
            <person name="Dong Q."/>
            <person name="Dusheyko S."/>
            <person name="Eads B.D."/>
            <person name="Frohlich T."/>
            <person name="Geiler-Samerotte K.A."/>
            <person name="Gerlach D."/>
            <person name="Hatcher P."/>
            <person name="Jogdeo S."/>
            <person name="Krijgsveld J."/>
            <person name="Kriventseva E.V."/>
            <person name="Kultz D."/>
            <person name="Laforsch C."/>
            <person name="Lindquist E."/>
            <person name="Lopez J."/>
            <person name="Manak J.R."/>
            <person name="Muller J."/>
            <person name="Pangilinan J."/>
            <person name="Patwardhan R.P."/>
            <person name="Pitluck S."/>
            <person name="Pritham E.J."/>
            <person name="Rechtsteiner A."/>
            <person name="Rho M."/>
            <person name="Rogozin I.B."/>
            <person name="Sakarya O."/>
            <person name="Salamov A."/>
            <person name="Schaack S."/>
            <person name="Shapiro H."/>
            <person name="Shiga Y."/>
            <person name="Skalitzky C."/>
            <person name="Smith Z."/>
            <person name="Souvorov A."/>
            <person name="Sung W."/>
            <person name="Tang Z."/>
            <person name="Tsuchiya D."/>
            <person name="Tu H."/>
            <person name="Vos H."/>
            <person name="Wang M."/>
            <person name="Wolf Y.I."/>
            <person name="Yamagata H."/>
            <person name="Yamada T."/>
            <person name="Ye Y."/>
            <person name="Shaw J.R."/>
            <person name="Andrews J."/>
            <person name="Crease T.J."/>
            <person name="Tang H."/>
            <person name="Lucas S.M."/>
            <person name="Robertson H.M."/>
            <person name="Bork P."/>
            <person name="Koonin E.V."/>
            <person name="Zdobnov E.M."/>
            <person name="Grigoriev I.V."/>
            <person name="Lynch M."/>
            <person name="Boore J.L."/>
        </authorList>
    </citation>
    <scope>NUCLEOTIDE SEQUENCE [LARGE SCALE GENOMIC DNA]</scope>
</reference>
<feature type="compositionally biased region" description="Low complexity" evidence="1">
    <location>
        <begin position="117"/>
        <end position="136"/>
    </location>
</feature>
<protein>
    <submittedName>
        <fullName evidence="2">Uncharacterized protein</fullName>
    </submittedName>
</protein>
<dbReference type="InParanoid" id="E9G9M9"/>